<evidence type="ECO:0000259" key="1">
    <source>
        <dbReference type="Pfam" id="PF00134"/>
    </source>
</evidence>
<reference evidence="2" key="2">
    <citation type="submission" date="2022-10" db="EMBL/GenBank/DDBJ databases">
        <authorList>
            <consortium name="ENA_rothamsted_submissions"/>
            <consortium name="culmorum"/>
            <person name="King R."/>
        </authorList>
    </citation>
    <scope>NUCLEOTIDE SEQUENCE</scope>
</reference>
<dbReference type="FunFam" id="1.10.472.10:FF:000006">
    <property type="entry name" value="Cyclin I"/>
    <property type="match status" value="1"/>
</dbReference>
<dbReference type="Proteomes" id="UP001153737">
    <property type="component" value="Chromosome 14"/>
</dbReference>
<proteinExistence type="predicted"/>
<dbReference type="Pfam" id="PF00134">
    <property type="entry name" value="Cyclin_N"/>
    <property type="match status" value="1"/>
</dbReference>
<feature type="domain" description="Cyclin N-terminal" evidence="1">
    <location>
        <begin position="51"/>
        <end position="148"/>
    </location>
</feature>
<dbReference type="EMBL" id="OU896720">
    <property type="protein sequence ID" value="CAH1153329.1"/>
    <property type="molecule type" value="Genomic_DNA"/>
</dbReference>
<dbReference type="SUPFAM" id="SSF47954">
    <property type="entry name" value="Cyclin-like"/>
    <property type="match status" value="1"/>
</dbReference>
<sequence length="320" mass="37199">MDQASKRRGRPLPDAINMKPIAFNLEEALAVEALYRPNLLVIQQDLKPWEVSLNSRDGAVQILRFLRIWFDVPQNVFFTAVTYLDLFLSRMKVQEKYLNCATISCFYLGVNKENVNIDLNQLVTISQSKCSVSDMLRMAGIIKDKLKVETGNQRLTTSADILMIYLDIFDCIDPLYREKFKIEELLTRLEVLLADNYCAFFRSSTLALCLLKFEIEQRMMTEAITRKSVILFGEFIHLLAKIRDIQVTCKIKTTDLVNCCNNVSKVLKQYDNQDRSKHSQNLMWRFSSSTLGRGKRHRNYHRPLDTIQEKSQCFSKKLRA</sequence>
<dbReference type="InterPro" id="IPR006671">
    <property type="entry name" value="Cyclin_N"/>
</dbReference>
<dbReference type="InterPro" id="IPR036915">
    <property type="entry name" value="Cyclin-like_sf"/>
</dbReference>
<dbReference type="AlphaFoldDB" id="A0A9P0DPC5"/>
<gene>
    <name evidence="2" type="ORF">PHAECO_LOCUS4260</name>
</gene>
<reference evidence="2" key="1">
    <citation type="submission" date="2022-01" db="EMBL/GenBank/DDBJ databases">
        <authorList>
            <person name="King R."/>
        </authorList>
    </citation>
    <scope>NUCLEOTIDE SEQUENCE</scope>
</reference>
<dbReference type="OrthoDB" id="769138at2759"/>
<evidence type="ECO:0000313" key="2">
    <source>
        <dbReference type="EMBL" id="CAH1153329.1"/>
    </source>
</evidence>
<organism evidence="2 3">
    <name type="scientific">Phaedon cochleariae</name>
    <name type="common">Mustard beetle</name>
    <dbReference type="NCBI Taxonomy" id="80249"/>
    <lineage>
        <taxon>Eukaryota</taxon>
        <taxon>Metazoa</taxon>
        <taxon>Ecdysozoa</taxon>
        <taxon>Arthropoda</taxon>
        <taxon>Hexapoda</taxon>
        <taxon>Insecta</taxon>
        <taxon>Pterygota</taxon>
        <taxon>Neoptera</taxon>
        <taxon>Endopterygota</taxon>
        <taxon>Coleoptera</taxon>
        <taxon>Polyphaga</taxon>
        <taxon>Cucujiformia</taxon>
        <taxon>Chrysomeloidea</taxon>
        <taxon>Chrysomelidae</taxon>
        <taxon>Chrysomelinae</taxon>
        <taxon>Chrysomelini</taxon>
        <taxon>Phaedon</taxon>
    </lineage>
</organism>
<name>A0A9P0DPC5_PHACE</name>
<protein>
    <recommendedName>
        <fullName evidence="1">Cyclin N-terminal domain-containing protein</fullName>
    </recommendedName>
</protein>
<keyword evidence="3" id="KW-1185">Reference proteome</keyword>
<evidence type="ECO:0000313" key="3">
    <source>
        <dbReference type="Proteomes" id="UP001153737"/>
    </source>
</evidence>
<accession>A0A9P0DPC5</accession>
<dbReference type="Gene3D" id="1.10.472.10">
    <property type="entry name" value="Cyclin-like"/>
    <property type="match status" value="1"/>
</dbReference>